<evidence type="ECO:0000313" key="2">
    <source>
        <dbReference type="EMBL" id="KAF9594395.1"/>
    </source>
</evidence>
<organism evidence="2 3">
    <name type="scientific">Coptis chinensis</name>
    <dbReference type="NCBI Taxonomy" id="261450"/>
    <lineage>
        <taxon>Eukaryota</taxon>
        <taxon>Viridiplantae</taxon>
        <taxon>Streptophyta</taxon>
        <taxon>Embryophyta</taxon>
        <taxon>Tracheophyta</taxon>
        <taxon>Spermatophyta</taxon>
        <taxon>Magnoliopsida</taxon>
        <taxon>Ranunculales</taxon>
        <taxon>Ranunculaceae</taxon>
        <taxon>Coptidoideae</taxon>
        <taxon>Coptis</taxon>
    </lineage>
</organism>
<evidence type="ECO:0000259" key="1">
    <source>
        <dbReference type="Pfam" id="PF03478"/>
    </source>
</evidence>
<dbReference type="Proteomes" id="UP000631114">
    <property type="component" value="Unassembled WGS sequence"/>
</dbReference>
<proteinExistence type="predicted"/>
<dbReference type="PANTHER" id="PTHR44259:SF107">
    <property type="entry name" value="F-BOX PROTEIN SKIP23-LIKE"/>
    <property type="match status" value="1"/>
</dbReference>
<gene>
    <name evidence="2" type="ORF">IFM89_030997</name>
</gene>
<dbReference type="OrthoDB" id="642536at2759"/>
<dbReference type="InterPro" id="IPR050942">
    <property type="entry name" value="F-box_BR-signaling"/>
</dbReference>
<dbReference type="Pfam" id="PF03478">
    <property type="entry name" value="Beta-prop_KIB1-4"/>
    <property type="match status" value="1"/>
</dbReference>
<name>A0A835H6E8_9MAGN</name>
<feature type="domain" description="KIB1-4 beta-propeller" evidence="1">
    <location>
        <begin position="33"/>
        <end position="144"/>
    </location>
</feature>
<protein>
    <recommendedName>
        <fullName evidence="1">KIB1-4 beta-propeller domain-containing protein</fullName>
    </recommendedName>
</protein>
<reference evidence="2 3" key="1">
    <citation type="submission" date="2020-10" db="EMBL/GenBank/DDBJ databases">
        <title>The Coptis chinensis genome and diversification of protoberbering-type alkaloids.</title>
        <authorList>
            <person name="Wang B."/>
            <person name="Shu S."/>
            <person name="Song C."/>
            <person name="Liu Y."/>
        </authorList>
    </citation>
    <scope>NUCLEOTIDE SEQUENCE [LARGE SCALE GENOMIC DNA]</scope>
    <source>
        <strain evidence="2">HL-2020</strain>
        <tissue evidence="2">Leaf</tissue>
    </source>
</reference>
<dbReference type="PANTHER" id="PTHR44259">
    <property type="entry name" value="OS07G0183000 PROTEIN-RELATED"/>
    <property type="match status" value="1"/>
</dbReference>
<evidence type="ECO:0000313" key="3">
    <source>
        <dbReference type="Proteomes" id="UP000631114"/>
    </source>
</evidence>
<sequence length="204" mass="22553">MPMACSGGVDWSEIPEDILISIAKQLHSLIDYFHERCVGSTGNWLITVNKELELHIFNPFSRTALRLPSQSTLPYQFSNVDGDYSQEDLRDQFLAKVVLSSTPKFSDNLLEDLDSVVAIVIYAALKKLAIARLGDESWSPVKPRFPATSAINDDHALEYHGTGTEGGLDIGVFNLEDGTIKPHYTGIATSLYTPPLWVIPKSLC</sequence>
<accession>A0A835H6E8</accession>
<keyword evidence="3" id="KW-1185">Reference proteome</keyword>
<dbReference type="AlphaFoldDB" id="A0A835H6E8"/>
<dbReference type="EMBL" id="JADFTS010000008">
    <property type="protein sequence ID" value="KAF9594395.1"/>
    <property type="molecule type" value="Genomic_DNA"/>
</dbReference>
<dbReference type="InterPro" id="IPR005174">
    <property type="entry name" value="KIB1-4_b-propeller"/>
</dbReference>
<comment type="caution">
    <text evidence="2">The sequence shown here is derived from an EMBL/GenBank/DDBJ whole genome shotgun (WGS) entry which is preliminary data.</text>
</comment>